<organism evidence="1 2">
    <name type="scientific">Mesorhizobium marinum</name>
    <dbReference type="NCBI Taxonomy" id="3228790"/>
    <lineage>
        <taxon>Bacteria</taxon>
        <taxon>Pseudomonadati</taxon>
        <taxon>Pseudomonadota</taxon>
        <taxon>Alphaproteobacteria</taxon>
        <taxon>Hyphomicrobiales</taxon>
        <taxon>Phyllobacteriaceae</taxon>
        <taxon>Mesorhizobium</taxon>
    </lineage>
</organism>
<dbReference type="SUPFAM" id="SSF88713">
    <property type="entry name" value="Glycoside hydrolase/deacetylase"/>
    <property type="match status" value="1"/>
</dbReference>
<reference evidence="1 2" key="1">
    <citation type="submission" date="2024-06" db="EMBL/GenBank/DDBJ databases">
        <authorList>
            <person name="Tuo L."/>
        </authorList>
    </citation>
    <scope>NUCLEOTIDE SEQUENCE [LARGE SCALE GENOMIC DNA]</scope>
    <source>
        <strain evidence="1 2">ZMM04-5</strain>
    </source>
</reference>
<evidence type="ECO:0008006" key="3">
    <source>
        <dbReference type="Google" id="ProtNLM"/>
    </source>
</evidence>
<dbReference type="Proteomes" id="UP001556196">
    <property type="component" value="Unassembled WGS sequence"/>
</dbReference>
<comment type="caution">
    <text evidence="1">The sequence shown here is derived from an EMBL/GenBank/DDBJ whole genome shotgun (WGS) entry which is preliminary data.</text>
</comment>
<gene>
    <name evidence="1" type="ORF">ABUE31_06785</name>
</gene>
<name>A0ABV3QX81_9HYPH</name>
<dbReference type="EMBL" id="JBFOCI010000002">
    <property type="protein sequence ID" value="MEW9805681.1"/>
    <property type="molecule type" value="Genomic_DNA"/>
</dbReference>
<protein>
    <recommendedName>
        <fullName evidence="3">Polysaccharide deacetylase</fullName>
    </recommendedName>
</protein>
<proteinExistence type="predicted"/>
<accession>A0ABV3QX81</accession>
<dbReference type="InterPro" id="IPR011330">
    <property type="entry name" value="Glyco_hydro/deAcase_b/a-brl"/>
</dbReference>
<dbReference type="Gene3D" id="3.20.20.370">
    <property type="entry name" value="Glycoside hydrolase/deacetylase"/>
    <property type="match status" value="1"/>
</dbReference>
<evidence type="ECO:0000313" key="2">
    <source>
        <dbReference type="Proteomes" id="UP001556196"/>
    </source>
</evidence>
<keyword evidence="2" id="KW-1185">Reference proteome</keyword>
<sequence>MIKVVGHGGSADARRLVAAALRRSVGHGQVGFQSRTEPLDAGIAAFVDPGEGNGDIMRSWLAGGPRKLIVFGRPPSFLCELLGASLKPRNGANAFDGAAQAAPVHEFRESPAFVQYGPLARRLGGNAWRRPLQRFDYADEWNNLGYGSIASGQTIWGPGEVTDVPPDIELAALMAAPGRKVGSYAALLDQPDSSILWFNRPVGPIDSFEWRLVEMFLSSHRADELPAQPVLSEIPFGHDAVVTMRLDCDEDIESARRLWLAYRQWGVPLSLAVKTALLDGEFPLLADVLSGGGSILSHSATHMANWGGSYAAALEEALSSATRLEQVTSRRPRYAVSPFHQTPGYALQALHAAGYEGCVGGNVGGDPAFNLARGGSLAGLPRGFVGQSQQCMLHGDCMLPGGDPLATYRQAFDTALETRSIFAYTDHPFSARYSYGWSNEDARIEAHRKLLDHIAATAKSPLYLGMEAVLDFLAANARTEVVAKDGGFAFGLDNGDKRGACVEYRGKLVEIFDGMHLR</sequence>
<evidence type="ECO:0000313" key="1">
    <source>
        <dbReference type="EMBL" id="MEW9805681.1"/>
    </source>
</evidence>
<dbReference type="RefSeq" id="WP_367722770.1">
    <property type="nucleotide sequence ID" value="NZ_JBFOCI010000002.1"/>
</dbReference>